<comment type="caution">
    <text evidence="1">The sequence shown here is derived from an EMBL/GenBank/DDBJ whole genome shotgun (WGS) entry which is preliminary data.</text>
</comment>
<feature type="non-terminal residue" evidence="1">
    <location>
        <position position="1"/>
    </location>
</feature>
<feature type="non-terminal residue" evidence="1">
    <location>
        <position position="63"/>
    </location>
</feature>
<dbReference type="Proteomes" id="UP000789920">
    <property type="component" value="Unassembled WGS sequence"/>
</dbReference>
<gene>
    <name evidence="1" type="ORF">RPERSI_LOCUS30991</name>
</gene>
<organism evidence="1 2">
    <name type="scientific">Racocetra persica</name>
    <dbReference type="NCBI Taxonomy" id="160502"/>
    <lineage>
        <taxon>Eukaryota</taxon>
        <taxon>Fungi</taxon>
        <taxon>Fungi incertae sedis</taxon>
        <taxon>Mucoromycota</taxon>
        <taxon>Glomeromycotina</taxon>
        <taxon>Glomeromycetes</taxon>
        <taxon>Diversisporales</taxon>
        <taxon>Gigasporaceae</taxon>
        <taxon>Racocetra</taxon>
    </lineage>
</organism>
<reference evidence="1" key="1">
    <citation type="submission" date="2021-06" db="EMBL/GenBank/DDBJ databases">
        <authorList>
            <person name="Kallberg Y."/>
            <person name="Tangrot J."/>
            <person name="Rosling A."/>
        </authorList>
    </citation>
    <scope>NUCLEOTIDE SEQUENCE</scope>
    <source>
        <strain evidence="1">MA461A</strain>
    </source>
</reference>
<evidence type="ECO:0000313" key="2">
    <source>
        <dbReference type="Proteomes" id="UP000789920"/>
    </source>
</evidence>
<dbReference type="EMBL" id="CAJVQC010123133">
    <property type="protein sequence ID" value="CAG8839289.1"/>
    <property type="molecule type" value="Genomic_DNA"/>
</dbReference>
<sequence length="63" mass="7406">EHSDAIGKLNYNLRILNQAFNKKEKKRFKKRMKHIFSAAVHVDKVVKAFTLTDFDDNPTPPHR</sequence>
<name>A0ACA9SGQ7_9GLOM</name>
<keyword evidence="2" id="KW-1185">Reference proteome</keyword>
<protein>
    <submittedName>
        <fullName evidence="1">13077_t:CDS:1</fullName>
    </submittedName>
</protein>
<accession>A0ACA9SGQ7</accession>
<proteinExistence type="predicted"/>
<evidence type="ECO:0000313" key="1">
    <source>
        <dbReference type="EMBL" id="CAG8839289.1"/>
    </source>
</evidence>